<sequence length="120" mass="12784">MKFSTIIALIASSAAVDAFAPTASYIQISRTSLAVAQSPPSDPELADAIADVRAAAKDFGDETEHFANVWIDRVLSGEHEGVEAGLLDECVIDDSDKCQRFEQALKRLDALLGVGAGEQY</sequence>
<gene>
    <name evidence="2" type="ORF">CYCCA115_LOCUS21505</name>
</gene>
<evidence type="ECO:0000256" key="1">
    <source>
        <dbReference type="SAM" id="SignalP"/>
    </source>
</evidence>
<organism evidence="2 3">
    <name type="scientific">Cylindrotheca closterium</name>
    <dbReference type="NCBI Taxonomy" id="2856"/>
    <lineage>
        <taxon>Eukaryota</taxon>
        <taxon>Sar</taxon>
        <taxon>Stramenopiles</taxon>
        <taxon>Ochrophyta</taxon>
        <taxon>Bacillariophyta</taxon>
        <taxon>Bacillariophyceae</taxon>
        <taxon>Bacillariophycidae</taxon>
        <taxon>Bacillariales</taxon>
        <taxon>Bacillariaceae</taxon>
        <taxon>Cylindrotheca</taxon>
    </lineage>
</organism>
<name>A0AAD2G871_9STRA</name>
<reference evidence="2" key="1">
    <citation type="submission" date="2023-08" db="EMBL/GenBank/DDBJ databases">
        <authorList>
            <person name="Audoor S."/>
            <person name="Bilcke G."/>
        </authorList>
    </citation>
    <scope>NUCLEOTIDE SEQUENCE</scope>
</reference>
<comment type="caution">
    <text evidence="2">The sequence shown here is derived from an EMBL/GenBank/DDBJ whole genome shotgun (WGS) entry which is preliminary data.</text>
</comment>
<proteinExistence type="predicted"/>
<dbReference type="AlphaFoldDB" id="A0AAD2G871"/>
<dbReference type="Proteomes" id="UP001295423">
    <property type="component" value="Unassembled WGS sequence"/>
</dbReference>
<keyword evidence="1" id="KW-0732">Signal</keyword>
<keyword evidence="3" id="KW-1185">Reference proteome</keyword>
<feature type="chain" id="PRO_5041933156" evidence="1">
    <location>
        <begin position="19"/>
        <end position="120"/>
    </location>
</feature>
<evidence type="ECO:0000313" key="2">
    <source>
        <dbReference type="EMBL" id="CAJ1965918.1"/>
    </source>
</evidence>
<evidence type="ECO:0000313" key="3">
    <source>
        <dbReference type="Proteomes" id="UP001295423"/>
    </source>
</evidence>
<dbReference type="EMBL" id="CAKOGP040002236">
    <property type="protein sequence ID" value="CAJ1965918.1"/>
    <property type="molecule type" value="Genomic_DNA"/>
</dbReference>
<feature type="signal peptide" evidence="1">
    <location>
        <begin position="1"/>
        <end position="18"/>
    </location>
</feature>
<protein>
    <submittedName>
        <fullName evidence="2">Uncharacterized protein</fullName>
    </submittedName>
</protein>
<accession>A0AAD2G871</accession>